<keyword evidence="16 21" id="KW-0472">Membrane</keyword>
<dbReference type="Pfam" id="PF08263">
    <property type="entry name" value="LRRNT_2"/>
    <property type="match status" value="1"/>
</dbReference>
<dbReference type="InterPro" id="IPR051716">
    <property type="entry name" value="Plant_RL_S/T_kinase"/>
</dbReference>
<keyword evidence="6" id="KW-0597">Phosphoprotein</keyword>
<organism evidence="24 25">
    <name type="scientific">Digitaria exilis</name>
    <dbReference type="NCBI Taxonomy" id="1010633"/>
    <lineage>
        <taxon>Eukaryota</taxon>
        <taxon>Viridiplantae</taxon>
        <taxon>Streptophyta</taxon>
        <taxon>Embryophyta</taxon>
        <taxon>Tracheophyta</taxon>
        <taxon>Spermatophyta</taxon>
        <taxon>Magnoliopsida</taxon>
        <taxon>Liliopsida</taxon>
        <taxon>Poales</taxon>
        <taxon>Poaceae</taxon>
        <taxon>PACMAD clade</taxon>
        <taxon>Panicoideae</taxon>
        <taxon>Panicodae</taxon>
        <taxon>Paniceae</taxon>
        <taxon>Anthephorinae</taxon>
        <taxon>Digitaria</taxon>
    </lineage>
</organism>
<dbReference type="EMBL" id="JACEFO010000592">
    <property type="protein sequence ID" value="KAF8762906.1"/>
    <property type="molecule type" value="Genomic_DNA"/>
</dbReference>
<keyword evidence="25" id="KW-1185">Reference proteome</keyword>
<dbReference type="SUPFAM" id="SSF52047">
    <property type="entry name" value="RNI-like"/>
    <property type="match status" value="1"/>
</dbReference>
<evidence type="ECO:0000256" key="5">
    <source>
        <dbReference type="ARBA" id="ARBA00022527"/>
    </source>
</evidence>
<keyword evidence="14" id="KW-0067">ATP-binding</keyword>
<feature type="signal peptide" evidence="22">
    <location>
        <begin position="1"/>
        <end position="25"/>
    </location>
</feature>
<dbReference type="InterPro" id="IPR003591">
    <property type="entry name" value="Leu-rich_rpt_typical-subtyp"/>
</dbReference>
<evidence type="ECO:0000256" key="6">
    <source>
        <dbReference type="ARBA" id="ARBA00022553"/>
    </source>
</evidence>
<evidence type="ECO:0000256" key="9">
    <source>
        <dbReference type="ARBA" id="ARBA00022692"/>
    </source>
</evidence>
<dbReference type="PROSITE" id="PS50011">
    <property type="entry name" value="PROTEIN_KINASE_DOM"/>
    <property type="match status" value="1"/>
</dbReference>
<comment type="caution">
    <text evidence="24">The sequence shown here is derived from an EMBL/GenBank/DDBJ whole genome shotgun (WGS) entry which is preliminary data.</text>
</comment>
<keyword evidence="8" id="KW-0808">Transferase</keyword>
<dbReference type="Gene3D" id="3.80.10.10">
    <property type="entry name" value="Ribonuclease Inhibitor"/>
    <property type="match status" value="3"/>
</dbReference>
<evidence type="ECO:0000256" key="22">
    <source>
        <dbReference type="SAM" id="SignalP"/>
    </source>
</evidence>
<evidence type="ECO:0000256" key="3">
    <source>
        <dbReference type="ARBA" id="ARBA00012513"/>
    </source>
</evidence>
<evidence type="ECO:0000256" key="17">
    <source>
        <dbReference type="ARBA" id="ARBA00023170"/>
    </source>
</evidence>
<evidence type="ECO:0000256" key="20">
    <source>
        <dbReference type="ARBA" id="ARBA00048679"/>
    </source>
</evidence>
<comment type="subcellular location">
    <subcellularLocation>
        <location evidence="1">Cell membrane</location>
        <topology evidence="1">Single-pass membrane protein</topology>
    </subcellularLocation>
</comment>
<dbReference type="InterPro" id="IPR032675">
    <property type="entry name" value="LRR_dom_sf"/>
</dbReference>
<dbReference type="EC" id="2.7.11.1" evidence="3"/>
<keyword evidence="7" id="KW-0433">Leucine-rich repeat</keyword>
<evidence type="ECO:0000256" key="7">
    <source>
        <dbReference type="ARBA" id="ARBA00022614"/>
    </source>
</evidence>
<comment type="catalytic activity">
    <reaction evidence="20">
        <text>L-seryl-[protein] + ATP = O-phospho-L-seryl-[protein] + ADP + H(+)</text>
        <dbReference type="Rhea" id="RHEA:17989"/>
        <dbReference type="Rhea" id="RHEA-COMP:9863"/>
        <dbReference type="Rhea" id="RHEA-COMP:11604"/>
        <dbReference type="ChEBI" id="CHEBI:15378"/>
        <dbReference type="ChEBI" id="CHEBI:29999"/>
        <dbReference type="ChEBI" id="CHEBI:30616"/>
        <dbReference type="ChEBI" id="CHEBI:83421"/>
        <dbReference type="ChEBI" id="CHEBI:456216"/>
        <dbReference type="EC" id="2.7.11.1"/>
    </reaction>
</comment>
<gene>
    <name evidence="24" type="ORF">HU200_008751</name>
</gene>
<accession>A0A835FKX0</accession>
<feature type="transmembrane region" description="Helical" evidence="21">
    <location>
        <begin position="592"/>
        <end position="615"/>
    </location>
</feature>
<dbReference type="PANTHER" id="PTHR48053">
    <property type="entry name" value="LEUCINE RICH REPEAT FAMILY PROTEIN, EXPRESSED"/>
    <property type="match status" value="1"/>
</dbReference>
<keyword evidence="13" id="KW-0418">Kinase</keyword>
<keyword evidence="12" id="KW-0547">Nucleotide-binding</keyword>
<keyword evidence="18" id="KW-0325">Glycoprotein</keyword>
<keyword evidence="5" id="KW-0723">Serine/threonine-protein kinase</keyword>
<evidence type="ECO:0000256" key="19">
    <source>
        <dbReference type="ARBA" id="ARBA00047899"/>
    </source>
</evidence>
<evidence type="ECO:0000256" key="2">
    <source>
        <dbReference type="ARBA" id="ARBA00008684"/>
    </source>
</evidence>
<comment type="similarity">
    <text evidence="2">Belongs to the protein kinase superfamily. Ser/Thr protein kinase family.</text>
</comment>
<dbReference type="InterPro" id="IPR008271">
    <property type="entry name" value="Ser/Thr_kinase_AS"/>
</dbReference>
<dbReference type="PROSITE" id="PS00108">
    <property type="entry name" value="PROTEIN_KINASE_ST"/>
    <property type="match status" value="1"/>
</dbReference>
<dbReference type="FunFam" id="1.10.510.10:FF:000358">
    <property type="entry name" value="Putative leucine-rich repeat receptor-like serine/threonine-protein kinase"/>
    <property type="match status" value="1"/>
</dbReference>
<evidence type="ECO:0000256" key="11">
    <source>
        <dbReference type="ARBA" id="ARBA00022737"/>
    </source>
</evidence>
<dbReference type="SMART" id="SM00220">
    <property type="entry name" value="S_TKc"/>
    <property type="match status" value="1"/>
</dbReference>
<dbReference type="InterPro" id="IPR001611">
    <property type="entry name" value="Leu-rich_rpt"/>
</dbReference>
<evidence type="ECO:0000256" key="15">
    <source>
        <dbReference type="ARBA" id="ARBA00022989"/>
    </source>
</evidence>
<feature type="domain" description="Protein kinase" evidence="23">
    <location>
        <begin position="644"/>
        <end position="940"/>
    </location>
</feature>
<dbReference type="GO" id="GO:0005886">
    <property type="term" value="C:plasma membrane"/>
    <property type="evidence" value="ECO:0007669"/>
    <property type="project" value="UniProtKB-SubCell"/>
</dbReference>
<dbReference type="Gene3D" id="3.30.200.20">
    <property type="entry name" value="Phosphorylase Kinase, domain 1"/>
    <property type="match status" value="1"/>
</dbReference>
<evidence type="ECO:0000256" key="14">
    <source>
        <dbReference type="ARBA" id="ARBA00022840"/>
    </source>
</evidence>
<dbReference type="Proteomes" id="UP000636709">
    <property type="component" value="Unassembled WGS sequence"/>
</dbReference>
<evidence type="ECO:0000259" key="23">
    <source>
        <dbReference type="PROSITE" id="PS50011"/>
    </source>
</evidence>
<keyword evidence="4" id="KW-1003">Cell membrane</keyword>
<sequence length="942" mass="101703">MAHVIIFLIVAYLLTFLWNPIAILAAESTNRSELDRRGLLYFKQGLNDPLGVLSAWVSLDFCSWKGLAGQLSQSLANLTSIVRLDLANNQLSGGIPDELGTLPKLQVLMLASNMLAGNIPGSLGSRSRPLSYVNLAYNNLSGGIPHSLAACPSLTVLNLTSNSLSGTIPSSLFNGTSSKLAVVNLRANLFSGSIPEFHKNNLSGGIPTSLGNVTSLTQISLGTNQLVGAIPESLSNIPNLTMLSISYNDLSGHVPTLLYNISSLVILYLGQNNLTGRIPYAVGPNLEALDMSGNKFDGLLPASLANASKLQILDLSSNLLAGQLPVEIGNLAFLEMPNLEQNQLVHAIPIELGYLSNLQMLSMGQNYLSGGIPSTVANLSGLFLLSLSGNRLSGQVPTGIGMLLPNLNELNLKNNYLTGSIPASLANSTQLVMLDLSFNSFSGSIPSELLDNPSLSVGLDLSNNHLTGSIPPEIGALVRLVLLDVSNNKLSGQVPSSLGHLKAISLIDLSQNKFIGQIPEFLGNLKLLTQLDLSNNNFTGPIPTTGIFQNTTAVILDGNIGLCRANTTNFATIFSICPRISTGGTKNNNARLLLIVIPPITIALFSFLCFMVTLLKKREHIFPCYKETMKKVSYGDILKATNWLSPVNKISTSRTGSVYIGRFQFDTDLVVIKVFHLDEYGSLNSFLMECQVLRNTRHRNLMKAVTLCSTVDLENNEFKAIVFDFMANGSLDMWVHPKLHQNCPKRCLSLGQRIRIAADVASALDYMHNQLVPPLVHCDLKPSNVLLDYDMTARVGDYGSAKFISSDPSSPKEFVGVGGTIGYIAPEYGMGYKISTGCDVYSFGVLLLEMFTGMKPTDAMFTNGISLHKLVSSAYPHELCKVLDPYMSQEGNNVFATLTLQSYLMPLVEVALLCSMDLPKDRPGTRDVCAKILEISEAFLES</sequence>
<dbReference type="SUPFAM" id="SSF56112">
    <property type="entry name" value="Protein kinase-like (PK-like)"/>
    <property type="match status" value="1"/>
</dbReference>
<dbReference type="OrthoDB" id="2013775at2759"/>
<feature type="chain" id="PRO_5032853785" description="non-specific serine/threonine protein kinase" evidence="22">
    <location>
        <begin position="26"/>
        <end position="942"/>
    </location>
</feature>
<evidence type="ECO:0000256" key="18">
    <source>
        <dbReference type="ARBA" id="ARBA00023180"/>
    </source>
</evidence>
<dbReference type="InterPro" id="IPR013210">
    <property type="entry name" value="LRR_N_plant-typ"/>
</dbReference>
<dbReference type="SUPFAM" id="SSF52058">
    <property type="entry name" value="L domain-like"/>
    <property type="match status" value="1"/>
</dbReference>
<evidence type="ECO:0000256" key="16">
    <source>
        <dbReference type="ARBA" id="ARBA00023136"/>
    </source>
</evidence>
<evidence type="ECO:0000256" key="13">
    <source>
        <dbReference type="ARBA" id="ARBA00022777"/>
    </source>
</evidence>
<name>A0A835FKX0_9POAL</name>
<dbReference type="GO" id="GO:0004674">
    <property type="term" value="F:protein serine/threonine kinase activity"/>
    <property type="evidence" value="ECO:0007669"/>
    <property type="project" value="UniProtKB-KW"/>
</dbReference>
<dbReference type="PANTHER" id="PTHR48053:SF37">
    <property type="entry name" value="LEUCINE-RICH REPEAT PROTEIN KINASE FAMILY PROTEIN"/>
    <property type="match status" value="1"/>
</dbReference>
<dbReference type="InterPro" id="IPR000719">
    <property type="entry name" value="Prot_kinase_dom"/>
</dbReference>
<keyword evidence="15 21" id="KW-1133">Transmembrane helix</keyword>
<evidence type="ECO:0000256" key="1">
    <source>
        <dbReference type="ARBA" id="ARBA00004162"/>
    </source>
</evidence>
<proteinExistence type="inferred from homology"/>
<protein>
    <recommendedName>
        <fullName evidence="3">non-specific serine/threonine protein kinase</fullName>
        <ecNumber evidence="3">2.7.11.1</ecNumber>
    </recommendedName>
</protein>
<dbReference type="SMART" id="SM00369">
    <property type="entry name" value="LRR_TYP"/>
    <property type="match status" value="9"/>
</dbReference>
<keyword evidence="10 22" id="KW-0732">Signal</keyword>
<evidence type="ECO:0000256" key="8">
    <source>
        <dbReference type="ARBA" id="ARBA00022679"/>
    </source>
</evidence>
<keyword evidence="9 21" id="KW-0812">Transmembrane</keyword>
<evidence type="ECO:0000313" key="25">
    <source>
        <dbReference type="Proteomes" id="UP000636709"/>
    </source>
</evidence>
<dbReference type="GO" id="GO:0005524">
    <property type="term" value="F:ATP binding"/>
    <property type="evidence" value="ECO:0007669"/>
    <property type="project" value="UniProtKB-KW"/>
</dbReference>
<dbReference type="Pfam" id="PF00560">
    <property type="entry name" value="LRR_1"/>
    <property type="match status" value="10"/>
</dbReference>
<dbReference type="Gene3D" id="1.10.510.10">
    <property type="entry name" value="Transferase(Phosphotransferase) domain 1"/>
    <property type="match status" value="1"/>
</dbReference>
<keyword evidence="17" id="KW-0675">Receptor</keyword>
<evidence type="ECO:0000256" key="21">
    <source>
        <dbReference type="SAM" id="Phobius"/>
    </source>
</evidence>
<keyword evidence="11" id="KW-0677">Repeat</keyword>
<dbReference type="Pfam" id="PF00069">
    <property type="entry name" value="Pkinase"/>
    <property type="match status" value="1"/>
</dbReference>
<dbReference type="InterPro" id="IPR011009">
    <property type="entry name" value="Kinase-like_dom_sf"/>
</dbReference>
<evidence type="ECO:0000256" key="12">
    <source>
        <dbReference type="ARBA" id="ARBA00022741"/>
    </source>
</evidence>
<dbReference type="AlphaFoldDB" id="A0A835FKX0"/>
<evidence type="ECO:0000313" key="24">
    <source>
        <dbReference type="EMBL" id="KAF8762906.1"/>
    </source>
</evidence>
<evidence type="ECO:0000256" key="10">
    <source>
        <dbReference type="ARBA" id="ARBA00022729"/>
    </source>
</evidence>
<dbReference type="FunFam" id="3.80.10.10:FF:000095">
    <property type="entry name" value="LRR receptor-like serine/threonine-protein kinase GSO1"/>
    <property type="match status" value="2"/>
</dbReference>
<evidence type="ECO:0000256" key="4">
    <source>
        <dbReference type="ARBA" id="ARBA00022475"/>
    </source>
</evidence>
<reference evidence="24" key="1">
    <citation type="submission" date="2020-07" db="EMBL/GenBank/DDBJ databases">
        <title>Genome sequence and genetic diversity analysis of an under-domesticated orphan crop, white fonio (Digitaria exilis).</title>
        <authorList>
            <person name="Bennetzen J.L."/>
            <person name="Chen S."/>
            <person name="Ma X."/>
            <person name="Wang X."/>
            <person name="Yssel A.E.J."/>
            <person name="Chaluvadi S.R."/>
            <person name="Johnson M."/>
            <person name="Gangashetty P."/>
            <person name="Hamidou F."/>
            <person name="Sanogo M.D."/>
            <person name="Zwaenepoel A."/>
            <person name="Wallace J."/>
            <person name="Van De Peer Y."/>
            <person name="Van Deynze A."/>
        </authorList>
    </citation>
    <scope>NUCLEOTIDE SEQUENCE</scope>
    <source>
        <tissue evidence="24">Leaves</tissue>
    </source>
</reference>
<comment type="catalytic activity">
    <reaction evidence="19">
        <text>L-threonyl-[protein] + ATP = O-phospho-L-threonyl-[protein] + ADP + H(+)</text>
        <dbReference type="Rhea" id="RHEA:46608"/>
        <dbReference type="Rhea" id="RHEA-COMP:11060"/>
        <dbReference type="Rhea" id="RHEA-COMP:11605"/>
        <dbReference type="ChEBI" id="CHEBI:15378"/>
        <dbReference type="ChEBI" id="CHEBI:30013"/>
        <dbReference type="ChEBI" id="CHEBI:30616"/>
        <dbReference type="ChEBI" id="CHEBI:61977"/>
        <dbReference type="ChEBI" id="CHEBI:456216"/>
        <dbReference type="EC" id="2.7.11.1"/>
    </reaction>
</comment>